<dbReference type="Proteomes" id="UP000035268">
    <property type="component" value="Chromosome"/>
</dbReference>
<dbReference type="SMART" id="SM00418">
    <property type="entry name" value="HTH_ARSR"/>
    <property type="match status" value="1"/>
</dbReference>
<dbReference type="SUPFAM" id="SSF46785">
    <property type="entry name" value="Winged helix' DNA-binding domain"/>
    <property type="match status" value="1"/>
</dbReference>
<dbReference type="KEGG" id="vbl:L21SP4_00301"/>
<evidence type="ECO:0000313" key="6">
    <source>
        <dbReference type="Proteomes" id="UP000035268"/>
    </source>
</evidence>
<keyword evidence="3" id="KW-0804">Transcription</keyword>
<feature type="domain" description="HTH arsR-type" evidence="4">
    <location>
        <begin position="13"/>
        <end position="108"/>
    </location>
</feature>
<name>A0A0G3EDU2_9BACT</name>
<evidence type="ECO:0000313" key="5">
    <source>
        <dbReference type="EMBL" id="AKJ63582.1"/>
    </source>
</evidence>
<sequence length="123" mass="14313">MKRGETCIGAGHLTPECLERAARMLRMLAHPQRLKIMRVLELDKEAPVYQLVRETGFPQAVISHHLRQMKMLGLVESERRGREMWYLIADERVLSILDCICLQFSRPEGHAAMKGKRRDEDEE</sequence>
<gene>
    <name evidence="5" type="primary">smtB</name>
    <name evidence="5" type="ORF">L21SP4_00301</name>
</gene>
<reference evidence="5 6" key="2">
    <citation type="journal article" date="2016" name="ISME J.">
        <title>Characterization of the first cultured representative of Verrucomicrobia subdivision 5 indicates the proposal of a novel phylum.</title>
        <authorList>
            <person name="Spring S."/>
            <person name="Bunk B."/>
            <person name="Sproer C."/>
            <person name="Schumann P."/>
            <person name="Rohde M."/>
            <person name="Tindall B.J."/>
            <person name="Klenk H.P."/>
        </authorList>
    </citation>
    <scope>NUCLEOTIDE SEQUENCE [LARGE SCALE GENOMIC DNA]</scope>
    <source>
        <strain evidence="5 6">L21-Fru-AB</strain>
    </source>
</reference>
<organism evidence="5 6">
    <name type="scientific">Kiritimatiella glycovorans</name>
    <dbReference type="NCBI Taxonomy" id="1307763"/>
    <lineage>
        <taxon>Bacteria</taxon>
        <taxon>Pseudomonadati</taxon>
        <taxon>Kiritimatiellota</taxon>
        <taxon>Kiritimatiellia</taxon>
        <taxon>Kiritimatiellales</taxon>
        <taxon>Kiritimatiellaceae</taxon>
        <taxon>Kiritimatiella</taxon>
    </lineage>
</organism>
<evidence type="ECO:0000259" key="4">
    <source>
        <dbReference type="PROSITE" id="PS50987"/>
    </source>
</evidence>
<dbReference type="EMBL" id="CP010904">
    <property type="protein sequence ID" value="AKJ63582.1"/>
    <property type="molecule type" value="Genomic_DNA"/>
</dbReference>
<dbReference type="PRINTS" id="PR00778">
    <property type="entry name" value="HTHARSR"/>
</dbReference>
<evidence type="ECO:0000256" key="3">
    <source>
        <dbReference type="ARBA" id="ARBA00023163"/>
    </source>
</evidence>
<keyword evidence="2" id="KW-0238">DNA-binding</keyword>
<keyword evidence="1" id="KW-0805">Transcription regulation</keyword>
<accession>A0A0G3EDU2</accession>
<evidence type="ECO:0000256" key="2">
    <source>
        <dbReference type="ARBA" id="ARBA00023125"/>
    </source>
</evidence>
<reference evidence="6" key="1">
    <citation type="submission" date="2015-02" db="EMBL/GenBank/DDBJ databases">
        <title>Description and complete genome sequence of the first cultured representative of the subdivision 5 of the Verrucomicrobia phylum.</title>
        <authorList>
            <person name="Spring S."/>
            <person name="Bunk B."/>
            <person name="Sproer C."/>
            <person name="Klenk H.-P."/>
        </authorList>
    </citation>
    <scope>NUCLEOTIDE SEQUENCE [LARGE SCALE GENOMIC DNA]</scope>
    <source>
        <strain evidence="6">L21-Fru-AB</strain>
    </source>
</reference>
<dbReference type="Gene3D" id="1.10.10.10">
    <property type="entry name" value="Winged helix-like DNA-binding domain superfamily/Winged helix DNA-binding domain"/>
    <property type="match status" value="1"/>
</dbReference>
<dbReference type="CDD" id="cd00090">
    <property type="entry name" value="HTH_ARSR"/>
    <property type="match status" value="1"/>
</dbReference>
<protein>
    <submittedName>
        <fullName evidence="5">HTH-type transcriptional repressor SmtB</fullName>
    </submittedName>
</protein>
<dbReference type="OrthoDB" id="9802016at2"/>
<dbReference type="InterPro" id="IPR001845">
    <property type="entry name" value="HTH_ArsR_DNA-bd_dom"/>
</dbReference>
<dbReference type="GO" id="GO:0003700">
    <property type="term" value="F:DNA-binding transcription factor activity"/>
    <property type="evidence" value="ECO:0007669"/>
    <property type="project" value="InterPro"/>
</dbReference>
<dbReference type="PANTHER" id="PTHR43132:SF2">
    <property type="entry name" value="ARSENICAL RESISTANCE OPERON REPRESSOR ARSR-RELATED"/>
    <property type="match status" value="1"/>
</dbReference>
<dbReference type="NCBIfam" id="NF033788">
    <property type="entry name" value="HTH_metalloreg"/>
    <property type="match status" value="1"/>
</dbReference>
<dbReference type="InterPro" id="IPR036388">
    <property type="entry name" value="WH-like_DNA-bd_sf"/>
</dbReference>
<dbReference type="GO" id="GO:0003677">
    <property type="term" value="F:DNA binding"/>
    <property type="evidence" value="ECO:0007669"/>
    <property type="project" value="UniProtKB-KW"/>
</dbReference>
<dbReference type="InterPro" id="IPR036390">
    <property type="entry name" value="WH_DNA-bd_sf"/>
</dbReference>
<dbReference type="STRING" id="1307763.L21SP4_00301"/>
<evidence type="ECO:0000256" key="1">
    <source>
        <dbReference type="ARBA" id="ARBA00023015"/>
    </source>
</evidence>
<dbReference type="InterPro" id="IPR011991">
    <property type="entry name" value="ArsR-like_HTH"/>
</dbReference>
<dbReference type="RefSeq" id="WP_052880998.1">
    <property type="nucleotide sequence ID" value="NZ_CP010904.1"/>
</dbReference>
<keyword evidence="6" id="KW-1185">Reference proteome</keyword>
<dbReference type="PROSITE" id="PS50987">
    <property type="entry name" value="HTH_ARSR_2"/>
    <property type="match status" value="1"/>
</dbReference>
<dbReference type="AlphaFoldDB" id="A0A0G3EDU2"/>
<dbReference type="Pfam" id="PF01022">
    <property type="entry name" value="HTH_5"/>
    <property type="match status" value="1"/>
</dbReference>
<proteinExistence type="predicted"/>
<dbReference type="PANTHER" id="PTHR43132">
    <property type="entry name" value="ARSENICAL RESISTANCE OPERON REPRESSOR ARSR-RELATED"/>
    <property type="match status" value="1"/>
</dbReference>
<dbReference type="InterPro" id="IPR051011">
    <property type="entry name" value="Metal_resp_trans_reg"/>
</dbReference>